<organism evidence="1 2">
    <name type="scientific">Williamsia phyllosphaerae</name>
    <dbReference type="NCBI Taxonomy" id="885042"/>
    <lineage>
        <taxon>Bacteria</taxon>
        <taxon>Bacillati</taxon>
        <taxon>Actinomycetota</taxon>
        <taxon>Actinomycetes</taxon>
        <taxon>Mycobacteriales</taxon>
        <taxon>Nocardiaceae</taxon>
        <taxon>Williamsia</taxon>
    </lineage>
</organism>
<proteinExistence type="predicted"/>
<dbReference type="EMBL" id="BMCS01000001">
    <property type="protein sequence ID" value="GGF09398.1"/>
    <property type="molecule type" value="Genomic_DNA"/>
</dbReference>
<evidence type="ECO:0008006" key="3">
    <source>
        <dbReference type="Google" id="ProtNLM"/>
    </source>
</evidence>
<evidence type="ECO:0000313" key="2">
    <source>
        <dbReference type="Proteomes" id="UP000632454"/>
    </source>
</evidence>
<evidence type="ECO:0000313" key="1">
    <source>
        <dbReference type="EMBL" id="GGF09398.1"/>
    </source>
</evidence>
<name>A0ABQ1U5L9_9NOCA</name>
<accession>A0ABQ1U5L9</accession>
<protein>
    <recommendedName>
        <fullName evidence="3">Secreted protein</fullName>
    </recommendedName>
</protein>
<dbReference type="Proteomes" id="UP000632454">
    <property type="component" value="Unassembled WGS sequence"/>
</dbReference>
<comment type="caution">
    <text evidence="1">The sequence shown here is derived from an EMBL/GenBank/DDBJ whole genome shotgun (WGS) entry which is preliminary data.</text>
</comment>
<gene>
    <name evidence="1" type="ORF">GCM10007298_01660</name>
</gene>
<sequence>MIGAPLAADAVASAAADPATGVDGASLLACSPADVGTSDSVTVTVDELCADSAPSVPHAAVTTTALAHAITPTNCSIVYWDRIISPVAQPVLAGTTRISMHLPKGLLVLWNRYPCDR</sequence>
<keyword evidence="2" id="KW-1185">Reference proteome</keyword>
<reference evidence="2" key="1">
    <citation type="journal article" date="2019" name="Int. J. Syst. Evol. Microbiol.">
        <title>The Global Catalogue of Microorganisms (GCM) 10K type strain sequencing project: providing services to taxonomists for standard genome sequencing and annotation.</title>
        <authorList>
            <consortium name="The Broad Institute Genomics Platform"/>
            <consortium name="The Broad Institute Genome Sequencing Center for Infectious Disease"/>
            <person name="Wu L."/>
            <person name="Ma J."/>
        </authorList>
    </citation>
    <scope>NUCLEOTIDE SEQUENCE [LARGE SCALE GENOMIC DNA]</scope>
    <source>
        <strain evidence="2">CCM 7855</strain>
    </source>
</reference>